<name>R4WGZ4_9BURK</name>
<organism evidence="1 2">
    <name type="scientific">Caballeronia insecticola</name>
    <dbReference type="NCBI Taxonomy" id="758793"/>
    <lineage>
        <taxon>Bacteria</taxon>
        <taxon>Pseudomonadati</taxon>
        <taxon>Pseudomonadota</taxon>
        <taxon>Betaproteobacteria</taxon>
        <taxon>Burkholderiales</taxon>
        <taxon>Burkholderiaceae</taxon>
        <taxon>Caballeronia</taxon>
    </lineage>
</organism>
<keyword evidence="2" id="KW-1185">Reference proteome</keyword>
<evidence type="ECO:0000313" key="2">
    <source>
        <dbReference type="Proteomes" id="UP000013966"/>
    </source>
</evidence>
<dbReference type="AlphaFoldDB" id="R4WGZ4"/>
<dbReference type="KEGG" id="buo:BRPE64_ACDS15090"/>
<dbReference type="HOGENOM" id="CLU_3325504_0_0_4"/>
<reference evidence="1 2" key="2">
    <citation type="journal article" date="2018" name="Int. J. Syst. Evol. Microbiol.">
        <title>Burkholderia insecticola sp. nov., a gut symbiotic bacterium of the bean bug Riptortus pedestris.</title>
        <authorList>
            <person name="Takeshita K."/>
            <person name="Tamaki H."/>
            <person name="Ohbayashi T."/>
            <person name="Meng X.-Y."/>
            <person name="Sone T."/>
            <person name="Mitani Y."/>
            <person name="Peeters C."/>
            <person name="Kikuchi Y."/>
            <person name="Vandamme P."/>
        </authorList>
    </citation>
    <scope>NUCLEOTIDE SEQUENCE [LARGE SCALE GENOMIC DNA]</scope>
    <source>
        <strain evidence="1">RPE64</strain>
    </source>
</reference>
<sequence length="38" mass="3904">MFAFAYGVDESAAAVASVRPGAWLDVVQTPGGHRADIA</sequence>
<gene>
    <name evidence="1" type="ORF">BRPE64_ACDS15090</name>
</gene>
<protein>
    <submittedName>
        <fullName evidence="1">Uncharacterized protein</fullName>
    </submittedName>
</protein>
<reference evidence="1 2" key="1">
    <citation type="journal article" date="2013" name="Genome Announc.">
        <title>Complete Genome Sequence of Burkholderia sp. Strain RPE64, Bacterial Symbiont of the Bean Bug Riptortus pedestris.</title>
        <authorList>
            <person name="Shibata T.F."/>
            <person name="Maeda T."/>
            <person name="Nikoh N."/>
            <person name="Yamaguchi K."/>
            <person name="Oshima K."/>
            <person name="Hattori M."/>
            <person name="Nishiyama T."/>
            <person name="Hasebe M."/>
            <person name="Fukatsu T."/>
            <person name="Kikuchi Y."/>
            <person name="Shigenobu S."/>
        </authorList>
    </citation>
    <scope>NUCLEOTIDE SEQUENCE [LARGE SCALE GENOMIC DNA]</scope>
</reference>
<dbReference type="Proteomes" id="UP000013966">
    <property type="component" value="Chromosome 1"/>
</dbReference>
<dbReference type="PATRIC" id="fig|758793.3.peg.1510"/>
<evidence type="ECO:0000313" key="1">
    <source>
        <dbReference type="EMBL" id="BAN23263.1"/>
    </source>
</evidence>
<proteinExistence type="predicted"/>
<accession>R4WGZ4</accession>
<dbReference type="STRING" id="758793.BRPE64_ACDS15090"/>
<dbReference type="EMBL" id="AP013058">
    <property type="protein sequence ID" value="BAN23263.1"/>
    <property type="molecule type" value="Genomic_DNA"/>
</dbReference>